<evidence type="ECO:0000313" key="2">
    <source>
        <dbReference type="EMBL" id="KAG5496347.1"/>
    </source>
</evidence>
<organism evidence="2 3">
    <name type="scientific">Porcisia hertigi</name>
    <dbReference type="NCBI Taxonomy" id="2761500"/>
    <lineage>
        <taxon>Eukaryota</taxon>
        <taxon>Discoba</taxon>
        <taxon>Euglenozoa</taxon>
        <taxon>Kinetoplastea</taxon>
        <taxon>Metakinetoplastina</taxon>
        <taxon>Trypanosomatida</taxon>
        <taxon>Trypanosomatidae</taxon>
        <taxon>Leishmaniinae</taxon>
        <taxon>Porcisia</taxon>
    </lineage>
</organism>
<gene>
    <name evidence="2" type="ORF">JKF63_02649</name>
</gene>
<dbReference type="CDD" id="cd00065">
    <property type="entry name" value="FYVE_like_SF"/>
    <property type="match status" value="1"/>
</dbReference>
<comment type="caution">
    <text evidence="2">The sequence shown here is derived from an EMBL/GenBank/DDBJ whole genome shotgun (WGS) entry which is preliminary data.</text>
</comment>
<accession>A0A836H9W8</accession>
<feature type="region of interest" description="Disordered" evidence="1">
    <location>
        <begin position="289"/>
        <end position="336"/>
    </location>
</feature>
<evidence type="ECO:0000256" key="1">
    <source>
        <dbReference type="SAM" id="MobiDB-lite"/>
    </source>
</evidence>
<proteinExistence type="predicted"/>
<dbReference type="AlphaFoldDB" id="A0A836H9W8"/>
<keyword evidence="3" id="KW-1185">Reference proteome</keyword>
<dbReference type="KEGG" id="phet:94288750"/>
<sequence length="618" mass="66895">MALVSDTASQRAVPCDAQELRDRTHAYVSSVSSALDSIEDLLASWGRFRDGSSAAGNEQRVSTFRSVDLDSFTVLKPPPTITEAEIDCAVRRLTPKELQALHAEYELTCIDDFVYLNSDGDGESSATTGDEVAPPPAPASHVGATKIDAVDSPQPVVTVSALNNNASESPTGCTVEVGYAIDDGMTSSQHWALLEAEKNPVTKAAAATCEDTLPSITLESRLSWADEKVAAASTTGSDDDEDEVRSFTTFSRMALANESFLRRSRHAEGVGSMFLKTLGRVQAEPNGWTATAGAHRDADPTQVKKMSEAAAASAPSRDFSPPHAAAAENLDPTSGRSSFVRTRVRDVLLANQVRAKDKSVLCDAFVAKMDAALSAAAGQTTPVLERLHELLCESRALLRVLDVMDHQAYRERVKDPSQYLCIPRYSVACQALDCHTPFSATVTRVTCGRCGQFFCPSCCAERGLGPDVKCGGQRYSLGWEPICRLCFQMCYDSQRRVSEERKHVLMIESRPSGGRDAGGDANTRENSNHTTAAELNLKQAVLFGAYCDESHCLSDGLPPFYVIHCNDSETVDFWDILGYHFAKARGSLRRSWQNAGNLAAQAVNGAAQMMSRRRGALR</sequence>
<dbReference type="SUPFAM" id="SSF57903">
    <property type="entry name" value="FYVE/PHD zinc finger"/>
    <property type="match status" value="1"/>
</dbReference>
<reference evidence="2 3" key="1">
    <citation type="submission" date="2021-02" db="EMBL/GenBank/DDBJ databases">
        <title>Porcisia hertigi Genome sequencing and assembly.</title>
        <authorList>
            <person name="Almutairi H."/>
            <person name="Gatherer D."/>
        </authorList>
    </citation>
    <scope>NUCLEOTIDE SEQUENCE [LARGE SCALE GENOMIC DNA]</scope>
    <source>
        <strain evidence="2 3">C119</strain>
    </source>
</reference>
<evidence type="ECO:0000313" key="3">
    <source>
        <dbReference type="Proteomes" id="UP000674318"/>
    </source>
</evidence>
<dbReference type="GeneID" id="94288750"/>
<protein>
    <submittedName>
        <fullName evidence="2">Uncharacterized protein</fullName>
    </submittedName>
</protein>
<feature type="region of interest" description="Disordered" evidence="1">
    <location>
        <begin position="121"/>
        <end position="142"/>
    </location>
</feature>
<dbReference type="OrthoDB" id="660555at2759"/>
<dbReference type="Proteomes" id="UP000674318">
    <property type="component" value="Chromosome 32"/>
</dbReference>
<dbReference type="EMBL" id="JAFJZO010000032">
    <property type="protein sequence ID" value="KAG5496347.1"/>
    <property type="molecule type" value="Genomic_DNA"/>
</dbReference>
<dbReference type="InterPro" id="IPR011011">
    <property type="entry name" value="Znf_FYVE_PHD"/>
</dbReference>
<name>A0A836H9W8_9TRYP</name>
<dbReference type="RefSeq" id="XP_067754830.1">
    <property type="nucleotide sequence ID" value="XM_067898673.1"/>
</dbReference>